<keyword evidence="6 7" id="KW-0539">Nucleus</keyword>
<dbReference type="GO" id="GO:0005634">
    <property type="term" value="C:nucleus"/>
    <property type="evidence" value="ECO:0007669"/>
    <property type="project" value="UniProtKB-SubCell"/>
</dbReference>
<dbReference type="EMBL" id="SIDB01000002">
    <property type="protein sequence ID" value="KAI3436577.1"/>
    <property type="molecule type" value="Genomic_DNA"/>
</dbReference>
<feature type="compositionally biased region" description="Low complexity" evidence="8">
    <location>
        <begin position="379"/>
        <end position="393"/>
    </location>
</feature>
<evidence type="ECO:0000256" key="4">
    <source>
        <dbReference type="ARBA" id="ARBA00023172"/>
    </source>
</evidence>
<feature type="region of interest" description="Disordered" evidence="8">
    <location>
        <begin position="1"/>
        <end position="21"/>
    </location>
</feature>
<dbReference type="Proteomes" id="UP001055712">
    <property type="component" value="Unassembled WGS sequence"/>
</dbReference>
<dbReference type="PANTHER" id="PTHR16140:SF0">
    <property type="entry name" value="NON-STRUCTURAL MAINTENANCE OF CHROMOSOMES ELEMENT 4"/>
    <property type="match status" value="1"/>
</dbReference>
<dbReference type="AlphaFoldDB" id="A0A9D4Z1G4"/>
<keyword evidence="11" id="KW-1185">Reference proteome</keyword>
<feature type="compositionally biased region" description="Low complexity" evidence="8">
    <location>
        <begin position="401"/>
        <end position="425"/>
    </location>
</feature>
<evidence type="ECO:0000256" key="3">
    <source>
        <dbReference type="ARBA" id="ARBA00022763"/>
    </source>
</evidence>
<feature type="region of interest" description="Disordered" evidence="8">
    <location>
        <begin position="146"/>
        <end position="191"/>
    </location>
</feature>
<feature type="compositionally biased region" description="Low complexity" evidence="8">
    <location>
        <begin position="306"/>
        <end position="347"/>
    </location>
</feature>
<dbReference type="InterPro" id="IPR014854">
    <property type="entry name" value="Nse4_C"/>
</dbReference>
<accession>A0A9D4Z1G4</accession>
<keyword evidence="5 7" id="KW-0234">DNA repair</keyword>
<keyword evidence="4 7" id="KW-0233">DNA recombination</keyword>
<gene>
    <name evidence="10" type="ORF">D9Q98_005993</name>
</gene>
<evidence type="ECO:0000256" key="1">
    <source>
        <dbReference type="ARBA" id="ARBA00004123"/>
    </source>
</evidence>
<evidence type="ECO:0000313" key="11">
    <source>
        <dbReference type="Proteomes" id="UP001055712"/>
    </source>
</evidence>
<dbReference type="InterPro" id="IPR027786">
    <property type="entry name" value="Nse4/EID"/>
</dbReference>
<feature type="compositionally biased region" description="Acidic residues" evidence="8">
    <location>
        <begin position="348"/>
        <end position="358"/>
    </location>
</feature>
<comment type="subunit">
    <text evidence="7">Component of the SMC5-SMC6 complex.</text>
</comment>
<keyword evidence="3 7" id="KW-0227">DNA damage</keyword>
<dbReference type="GO" id="GO:0030915">
    <property type="term" value="C:Smc5-Smc6 complex"/>
    <property type="evidence" value="ECO:0007669"/>
    <property type="project" value="UniProtKB-UniRule"/>
</dbReference>
<name>A0A9D4Z1G4_CHLVU</name>
<dbReference type="PANTHER" id="PTHR16140">
    <property type="entry name" value="NON-STRUCTURAL MAINTENANCE OF CHROMOSOMES ELEMENT 4"/>
    <property type="match status" value="1"/>
</dbReference>
<reference evidence="10" key="1">
    <citation type="journal article" date="2019" name="Plant J.">
        <title>Chlorella vulgaris genome assembly and annotation reveals the molecular basis for metabolic acclimation to high light conditions.</title>
        <authorList>
            <person name="Cecchin M."/>
            <person name="Marcolungo L."/>
            <person name="Rossato M."/>
            <person name="Girolomoni L."/>
            <person name="Cosentino E."/>
            <person name="Cuine S."/>
            <person name="Li-Beisson Y."/>
            <person name="Delledonne M."/>
            <person name="Ballottari M."/>
        </authorList>
    </citation>
    <scope>NUCLEOTIDE SEQUENCE</scope>
    <source>
        <strain evidence="10">211/11P</strain>
    </source>
</reference>
<feature type="domain" description="Non-structural maintenance of chromosome element 4 C-terminal" evidence="9">
    <location>
        <begin position="210"/>
        <end position="295"/>
    </location>
</feature>
<protein>
    <recommendedName>
        <fullName evidence="7">Non-structural maintenance of chromosomes element 4</fullName>
    </recommendedName>
</protein>
<organism evidence="10 11">
    <name type="scientific">Chlorella vulgaris</name>
    <name type="common">Green alga</name>
    <dbReference type="NCBI Taxonomy" id="3077"/>
    <lineage>
        <taxon>Eukaryota</taxon>
        <taxon>Viridiplantae</taxon>
        <taxon>Chlorophyta</taxon>
        <taxon>core chlorophytes</taxon>
        <taxon>Trebouxiophyceae</taxon>
        <taxon>Chlorellales</taxon>
        <taxon>Chlorellaceae</taxon>
        <taxon>Chlorella clade</taxon>
        <taxon>Chlorella</taxon>
    </lineage>
</organism>
<proteinExistence type="inferred from homology"/>
<dbReference type="GO" id="GO:0006281">
    <property type="term" value="P:DNA repair"/>
    <property type="evidence" value="ECO:0007669"/>
    <property type="project" value="UniProtKB-UniRule"/>
</dbReference>
<evidence type="ECO:0000256" key="8">
    <source>
        <dbReference type="SAM" id="MobiDB-lite"/>
    </source>
</evidence>
<feature type="compositionally biased region" description="Basic and acidic residues" evidence="8">
    <location>
        <begin position="1"/>
        <end position="18"/>
    </location>
</feature>
<comment type="subcellular location">
    <subcellularLocation>
        <location evidence="1 7">Nucleus</location>
    </subcellularLocation>
</comment>
<sequence>MGDKSQQEQKDADKELRSGIRGLMAQTKNGRCLAGSDNQQHIVDVVQRSNHFVGQVTRPRDQALESELFSLVTEQARDALLLQNRDGRTYNAGDFLRRLKTRYVADTDAQQAGAEDPEAFNWAALGQLPVVTVLFRSVPVVHHLLGPLDSRPRQPRQVAARQAKRRAPVGEAVRPDEVEDAGADGEKQETDRNMEEMWGVLKAQQGGRACLLDLVMNRASFAQTVENLFSLSFLVRDNKVALEEDEEEGIVVVQRGAAKPDVKERGGEAEKNQFVIPVDMETWEMWKQVTDTSRPPMMKHRKEAAQHAQQAQRQQTQQAHRQGQQQQQQQQEPLQAQQQQQQQQQAVEDVEEVDEEVVEPPRQRQRTQQEQPAQRRRSAGGSQQRDQQQAQQREQQREPLQEQQQEQRPVNRQPPRQAQPAVKLEAGVAVGSPAAAGAAVEFVDLCTSTDEDERSLQPQPSRRQPTAQAVKQARGKPAVHPKAKLMSPASQPPSATRVPARGKRAVRPGA</sequence>
<evidence type="ECO:0000313" key="10">
    <source>
        <dbReference type="EMBL" id="KAI3436577.1"/>
    </source>
</evidence>
<comment type="similarity">
    <text evidence="2 7">Belongs to the NSE4 family.</text>
</comment>
<evidence type="ECO:0000256" key="6">
    <source>
        <dbReference type="ARBA" id="ARBA00023242"/>
    </source>
</evidence>
<dbReference type="OrthoDB" id="361242at2759"/>
<comment type="function">
    <text evidence="7">Component of the SMC5-SMC6 complex, that promotes sister chromatid alignment after DNA damage and facilitates double-stranded DNA breaks (DSBs) repair via homologous recombination between sister chromatids.</text>
</comment>
<evidence type="ECO:0000256" key="7">
    <source>
        <dbReference type="RuleBase" id="RU365071"/>
    </source>
</evidence>
<evidence type="ECO:0000256" key="5">
    <source>
        <dbReference type="ARBA" id="ARBA00023204"/>
    </source>
</evidence>
<reference evidence="10" key="2">
    <citation type="submission" date="2020-11" db="EMBL/GenBank/DDBJ databases">
        <authorList>
            <person name="Cecchin M."/>
            <person name="Marcolungo L."/>
            <person name="Rossato M."/>
            <person name="Girolomoni L."/>
            <person name="Cosentino E."/>
            <person name="Cuine S."/>
            <person name="Li-Beisson Y."/>
            <person name="Delledonne M."/>
            <person name="Ballottari M."/>
        </authorList>
    </citation>
    <scope>NUCLEOTIDE SEQUENCE</scope>
    <source>
        <strain evidence="10">211/11P</strain>
        <tissue evidence="10">Whole cell</tissue>
    </source>
</reference>
<feature type="compositionally biased region" description="Basic residues" evidence="8">
    <location>
        <begin position="473"/>
        <end position="483"/>
    </location>
</feature>
<dbReference type="GO" id="GO:0006310">
    <property type="term" value="P:DNA recombination"/>
    <property type="evidence" value="ECO:0007669"/>
    <property type="project" value="UniProtKB-UniRule"/>
</dbReference>
<feature type="region of interest" description="Disordered" evidence="8">
    <location>
        <begin position="448"/>
        <end position="510"/>
    </location>
</feature>
<dbReference type="Pfam" id="PF08743">
    <property type="entry name" value="Nse4_C"/>
    <property type="match status" value="1"/>
</dbReference>
<evidence type="ECO:0000259" key="9">
    <source>
        <dbReference type="Pfam" id="PF08743"/>
    </source>
</evidence>
<comment type="caution">
    <text evidence="10">The sequence shown here is derived from an EMBL/GenBank/DDBJ whole genome shotgun (WGS) entry which is preliminary data.</text>
</comment>
<evidence type="ECO:0000256" key="2">
    <source>
        <dbReference type="ARBA" id="ARBA00008997"/>
    </source>
</evidence>
<feature type="compositionally biased region" description="Polar residues" evidence="8">
    <location>
        <begin position="456"/>
        <end position="469"/>
    </location>
</feature>
<feature type="compositionally biased region" description="Basic residues" evidence="8">
    <location>
        <begin position="500"/>
        <end position="510"/>
    </location>
</feature>
<feature type="region of interest" description="Disordered" evidence="8">
    <location>
        <begin position="291"/>
        <end position="425"/>
    </location>
</feature>